<evidence type="ECO:0000256" key="3">
    <source>
        <dbReference type="ARBA" id="ARBA00022989"/>
    </source>
</evidence>
<dbReference type="EMBL" id="JAOSLC020000003">
    <property type="protein sequence ID" value="MDD7915121.1"/>
    <property type="molecule type" value="Genomic_DNA"/>
</dbReference>
<evidence type="ECO:0000259" key="6">
    <source>
        <dbReference type="Pfam" id="PF04932"/>
    </source>
</evidence>
<evidence type="ECO:0000313" key="7">
    <source>
        <dbReference type="EMBL" id="MDD7915121.1"/>
    </source>
</evidence>
<sequence length="188" mass="21549">MHPIYASLITSISIIFSISLFKIKKYKLLIIIGNILLVLNLILLSRKSAIIIMSVLFFVFIIFNKAIKIKVKTFFVFLVLLLFFITIKFIPDISNRFNDFSVLFDNTKASSTNLRINLINTTLNAINEKPLFGYGIGDTKDVLSALEDKNSFFKGKYYNTHNQFLNTTLATGIIGLLLFIFFYSKIYN</sequence>
<feature type="transmembrane region" description="Helical" evidence="5">
    <location>
        <begin position="6"/>
        <end position="21"/>
    </location>
</feature>
<keyword evidence="4 5" id="KW-0472">Membrane</keyword>
<reference evidence="7" key="1">
    <citation type="submission" date="2023-02" db="EMBL/GenBank/DDBJ databases">
        <title>Polaribacter ponticola sp. nov., isolated from seawater.</title>
        <authorList>
            <person name="Baek J.H."/>
            <person name="Kim J.M."/>
            <person name="Choi D.G."/>
            <person name="Jeon C.O."/>
        </authorList>
    </citation>
    <scope>NUCLEOTIDE SEQUENCE</scope>
    <source>
        <strain evidence="7">MSW5</strain>
    </source>
</reference>
<evidence type="ECO:0000313" key="8">
    <source>
        <dbReference type="Proteomes" id="UP001151478"/>
    </source>
</evidence>
<feature type="transmembrane region" description="Helical" evidence="5">
    <location>
        <begin position="74"/>
        <end position="91"/>
    </location>
</feature>
<comment type="caution">
    <text evidence="7">The sequence shown here is derived from an EMBL/GenBank/DDBJ whole genome shotgun (WGS) entry which is preliminary data.</text>
</comment>
<evidence type="ECO:0000256" key="4">
    <source>
        <dbReference type="ARBA" id="ARBA00023136"/>
    </source>
</evidence>
<feature type="transmembrane region" description="Helical" evidence="5">
    <location>
        <begin position="164"/>
        <end position="183"/>
    </location>
</feature>
<keyword evidence="8" id="KW-1185">Reference proteome</keyword>
<dbReference type="InterPro" id="IPR007016">
    <property type="entry name" value="O-antigen_ligase-rel_domated"/>
</dbReference>
<feature type="transmembrane region" description="Helical" evidence="5">
    <location>
        <begin position="50"/>
        <end position="67"/>
    </location>
</feature>
<feature type="transmembrane region" description="Helical" evidence="5">
    <location>
        <begin position="28"/>
        <end position="44"/>
    </location>
</feature>
<protein>
    <submittedName>
        <fullName evidence="7">O-antigen ligase family protein</fullName>
    </submittedName>
</protein>
<dbReference type="InterPro" id="IPR051533">
    <property type="entry name" value="WaaL-like"/>
</dbReference>
<evidence type="ECO:0000256" key="1">
    <source>
        <dbReference type="ARBA" id="ARBA00004141"/>
    </source>
</evidence>
<dbReference type="Proteomes" id="UP001151478">
    <property type="component" value="Unassembled WGS sequence"/>
</dbReference>
<evidence type="ECO:0000256" key="2">
    <source>
        <dbReference type="ARBA" id="ARBA00022692"/>
    </source>
</evidence>
<keyword evidence="7" id="KW-0436">Ligase</keyword>
<comment type="subcellular location">
    <subcellularLocation>
        <location evidence="1">Membrane</location>
        <topology evidence="1">Multi-pass membrane protein</topology>
    </subcellularLocation>
</comment>
<gene>
    <name evidence="7" type="ORF">N5A56_012170</name>
</gene>
<feature type="domain" description="O-antigen ligase-related" evidence="6">
    <location>
        <begin position="35"/>
        <end position="180"/>
    </location>
</feature>
<proteinExistence type="predicted"/>
<dbReference type="Pfam" id="PF04932">
    <property type="entry name" value="Wzy_C"/>
    <property type="match status" value="1"/>
</dbReference>
<keyword evidence="3 5" id="KW-1133">Transmembrane helix</keyword>
<dbReference type="GO" id="GO:0016874">
    <property type="term" value="F:ligase activity"/>
    <property type="evidence" value="ECO:0007669"/>
    <property type="project" value="UniProtKB-KW"/>
</dbReference>
<name>A0ABT5SCF1_9FLAO</name>
<evidence type="ECO:0000256" key="5">
    <source>
        <dbReference type="SAM" id="Phobius"/>
    </source>
</evidence>
<dbReference type="PANTHER" id="PTHR37422">
    <property type="entry name" value="TEICHURONIC ACID BIOSYNTHESIS PROTEIN TUAE"/>
    <property type="match status" value="1"/>
</dbReference>
<dbReference type="PANTHER" id="PTHR37422:SF17">
    <property type="entry name" value="O-ANTIGEN LIGASE"/>
    <property type="match status" value="1"/>
</dbReference>
<accession>A0ABT5SCF1</accession>
<organism evidence="7 8">
    <name type="scientific">Polaribacter ponticola</name>
    <dbReference type="NCBI Taxonomy" id="2978475"/>
    <lineage>
        <taxon>Bacteria</taxon>
        <taxon>Pseudomonadati</taxon>
        <taxon>Bacteroidota</taxon>
        <taxon>Flavobacteriia</taxon>
        <taxon>Flavobacteriales</taxon>
        <taxon>Flavobacteriaceae</taxon>
    </lineage>
</organism>
<keyword evidence="2 5" id="KW-0812">Transmembrane</keyword>